<feature type="region of interest" description="Disordered" evidence="1">
    <location>
        <begin position="109"/>
        <end position="149"/>
    </location>
</feature>
<accession>A0ABR4AY92</accession>
<dbReference type="EMBL" id="JBHFEH010000045">
    <property type="protein sequence ID" value="KAL2050632.1"/>
    <property type="molecule type" value="Genomic_DNA"/>
</dbReference>
<evidence type="ECO:0000313" key="4">
    <source>
        <dbReference type="Proteomes" id="UP001590951"/>
    </source>
</evidence>
<keyword evidence="4" id="KW-1185">Reference proteome</keyword>
<evidence type="ECO:0000256" key="1">
    <source>
        <dbReference type="SAM" id="MobiDB-lite"/>
    </source>
</evidence>
<evidence type="ECO:0008006" key="5">
    <source>
        <dbReference type="Google" id="ProtNLM"/>
    </source>
</evidence>
<feature type="compositionally biased region" description="Polar residues" evidence="1">
    <location>
        <begin position="112"/>
        <end position="149"/>
    </location>
</feature>
<dbReference type="Proteomes" id="UP001590951">
    <property type="component" value="Unassembled WGS sequence"/>
</dbReference>
<keyword evidence="2" id="KW-0472">Membrane</keyword>
<feature type="region of interest" description="Disordered" evidence="1">
    <location>
        <begin position="27"/>
        <end position="48"/>
    </location>
</feature>
<name>A0ABR4AY92_9LECA</name>
<sequence>MAQYAGLEFDARRSGVVSDDGLHEVSPLSKGFDEKKSPYMDSTDALPQDRPQEKRICGFRRATFWLSITTALALALAIVAAAVGGYLAVKRGHSLDQLQQAEAKLASCAPQPENNTTLPSPTPSNQTCSANPAGTMTTSGPQASGTLIGSSENSSCTAVPMSDCPVLASPWTAVLVDNVQFNISCGIVFHGGDLLTFQVYQFEDCINACAGYNTFDNAHKDSNCTAVSYSPYYTGTAELGNCALKDATANVPTDDTLIDSAVLLPS</sequence>
<feature type="transmembrane region" description="Helical" evidence="2">
    <location>
        <begin position="64"/>
        <end position="89"/>
    </location>
</feature>
<keyword evidence="2" id="KW-0812">Transmembrane</keyword>
<organism evidence="3 4">
    <name type="scientific">Lepraria finkii</name>
    <dbReference type="NCBI Taxonomy" id="1340010"/>
    <lineage>
        <taxon>Eukaryota</taxon>
        <taxon>Fungi</taxon>
        <taxon>Dikarya</taxon>
        <taxon>Ascomycota</taxon>
        <taxon>Pezizomycotina</taxon>
        <taxon>Lecanoromycetes</taxon>
        <taxon>OSLEUM clade</taxon>
        <taxon>Lecanoromycetidae</taxon>
        <taxon>Lecanorales</taxon>
        <taxon>Lecanorineae</taxon>
        <taxon>Stereocaulaceae</taxon>
        <taxon>Lepraria</taxon>
    </lineage>
</organism>
<keyword evidence="2" id="KW-1133">Transmembrane helix</keyword>
<evidence type="ECO:0000313" key="3">
    <source>
        <dbReference type="EMBL" id="KAL2050632.1"/>
    </source>
</evidence>
<evidence type="ECO:0000256" key="2">
    <source>
        <dbReference type="SAM" id="Phobius"/>
    </source>
</evidence>
<gene>
    <name evidence="3" type="ORF">ABVK25_009141</name>
</gene>
<comment type="caution">
    <text evidence="3">The sequence shown here is derived from an EMBL/GenBank/DDBJ whole genome shotgun (WGS) entry which is preliminary data.</text>
</comment>
<reference evidence="3 4" key="1">
    <citation type="submission" date="2024-09" db="EMBL/GenBank/DDBJ databases">
        <title>Rethinking Asexuality: The Enigmatic Case of Functional Sexual Genes in Lepraria (Stereocaulaceae).</title>
        <authorList>
            <person name="Doellman M."/>
            <person name="Sun Y."/>
            <person name="Barcenas-Pena A."/>
            <person name="Lumbsch H.T."/>
            <person name="Grewe F."/>
        </authorList>
    </citation>
    <scope>NUCLEOTIDE SEQUENCE [LARGE SCALE GENOMIC DNA]</scope>
    <source>
        <strain evidence="3 4">Grewe 0041</strain>
    </source>
</reference>
<protein>
    <recommendedName>
        <fullName evidence="5">Apple domain-containing protein</fullName>
    </recommendedName>
</protein>
<proteinExistence type="predicted"/>